<dbReference type="SUPFAM" id="SSF55486">
    <property type="entry name" value="Metalloproteases ('zincins'), catalytic domain"/>
    <property type="match status" value="1"/>
</dbReference>
<sequence length="163" mass="18751">MHGFDYNGCQRDKDGSINNWWTNASTNSFQKHLKCFKDQFKVYQNVSGHLKYDEMLTLNENIADSEGLRIAYHAFRKWTKDHGPEEEYPNLSKYTPEQMFFIAFGSMWCSKINTDMHVALSKDSHSLPEFRVLGSVSNSKDFAEAFHCAKGSPMNPATKCSLF</sequence>
<organism evidence="3 4">
    <name type="scientific">Stegodyphus mimosarum</name>
    <name type="common">African social velvet spider</name>
    <dbReference type="NCBI Taxonomy" id="407821"/>
    <lineage>
        <taxon>Eukaryota</taxon>
        <taxon>Metazoa</taxon>
        <taxon>Ecdysozoa</taxon>
        <taxon>Arthropoda</taxon>
        <taxon>Chelicerata</taxon>
        <taxon>Arachnida</taxon>
        <taxon>Araneae</taxon>
        <taxon>Araneomorphae</taxon>
        <taxon>Entelegynae</taxon>
        <taxon>Eresoidea</taxon>
        <taxon>Eresidae</taxon>
        <taxon>Stegodyphus</taxon>
    </lineage>
</organism>
<feature type="domain" description="Peptidase M13 C-terminal" evidence="2">
    <location>
        <begin position="1"/>
        <end position="162"/>
    </location>
</feature>
<proteinExistence type="inferred from homology"/>
<evidence type="ECO:0000259" key="2">
    <source>
        <dbReference type="Pfam" id="PF01431"/>
    </source>
</evidence>
<comment type="similarity">
    <text evidence="1">Belongs to the peptidase M13 family.</text>
</comment>
<evidence type="ECO:0000313" key="3">
    <source>
        <dbReference type="EMBL" id="KFM60473.1"/>
    </source>
</evidence>
<dbReference type="STRING" id="407821.A0A087T5T4"/>
<dbReference type="Proteomes" id="UP000054359">
    <property type="component" value="Unassembled WGS sequence"/>
</dbReference>
<dbReference type="InterPro" id="IPR024079">
    <property type="entry name" value="MetalloPept_cat_dom_sf"/>
</dbReference>
<dbReference type="OMA" id="QLRTIHI"/>
<dbReference type="InterPro" id="IPR000718">
    <property type="entry name" value="Peptidase_M13"/>
</dbReference>
<dbReference type="PROSITE" id="PS51885">
    <property type="entry name" value="NEPRILYSIN"/>
    <property type="match status" value="1"/>
</dbReference>
<dbReference type="OrthoDB" id="6425975at2759"/>
<dbReference type="PANTHER" id="PTHR11733:SF167">
    <property type="entry name" value="FI17812P1-RELATED"/>
    <property type="match status" value="1"/>
</dbReference>
<feature type="non-terminal residue" evidence="3">
    <location>
        <position position="163"/>
    </location>
</feature>
<accession>A0A087T5T4</accession>
<dbReference type="GO" id="GO:0004222">
    <property type="term" value="F:metalloendopeptidase activity"/>
    <property type="evidence" value="ECO:0007669"/>
    <property type="project" value="InterPro"/>
</dbReference>
<dbReference type="AlphaFoldDB" id="A0A087T5T4"/>
<protein>
    <submittedName>
        <fullName evidence="3">Endothelin-converting enzyme-like 1</fullName>
    </submittedName>
</protein>
<dbReference type="Gene3D" id="3.40.390.10">
    <property type="entry name" value="Collagenase (Catalytic Domain)"/>
    <property type="match status" value="1"/>
</dbReference>
<evidence type="ECO:0000313" key="4">
    <source>
        <dbReference type="Proteomes" id="UP000054359"/>
    </source>
</evidence>
<evidence type="ECO:0000256" key="1">
    <source>
        <dbReference type="ARBA" id="ARBA00007357"/>
    </source>
</evidence>
<gene>
    <name evidence="3" type="ORF">X975_25612</name>
</gene>
<dbReference type="Pfam" id="PF01431">
    <property type="entry name" value="Peptidase_M13"/>
    <property type="match status" value="1"/>
</dbReference>
<dbReference type="EMBL" id="KK113565">
    <property type="protein sequence ID" value="KFM60473.1"/>
    <property type="molecule type" value="Genomic_DNA"/>
</dbReference>
<dbReference type="GO" id="GO:0005886">
    <property type="term" value="C:plasma membrane"/>
    <property type="evidence" value="ECO:0007669"/>
    <property type="project" value="TreeGrafter"/>
</dbReference>
<reference evidence="3 4" key="1">
    <citation type="submission" date="2013-11" db="EMBL/GenBank/DDBJ databases">
        <title>Genome sequencing of Stegodyphus mimosarum.</title>
        <authorList>
            <person name="Bechsgaard J."/>
        </authorList>
    </citation>
    <scope>NUCLEOTIDE SEQUENCE [LARGE SCALE GENOMIC DNA]</scope>
</reference>
<dbReference type="InterPro" id="IPR018497">
    <property type="entry name" value="Peptidase_M13_C"/>
</dbReference>
<keyword evidence="4" id="KW-1185">Reference proteome</keyword>
<name>A0A087T5T4_STEMI</name>
<dbReference type="PANTHER" id="PTHR11733">
    <property type="entry name" value="ZINC METALLOPROTEASE FAMILY M13 NEPRILYSIN-RELATED"/>
    <property type="match status" value="1"/>
</dbReference>
<dbReference type="GO" id="GO:0016485">
    <property type="term" value="P:protein processing"/>
    <property type="evidence" value="ECO:0007669"/>
    <property type="project" value="TreeGrafter"/>
</dbReference>